<evidence type="ECO:0000313" key="2">
    <source>
        <dbReference type="EMBL" id="BCS97950.1"/>
    </source>
</evidence>
<feature type="transmembrane region" description="Helical" evidence="1">
    <location>
        <begin position="103"/>
        <end position="123"/>
    </location>
</feature>
<dbReference type="InterPro" id="IPR026268">
    <property type="entry name" value="RseC"/>
</dbReference>
<proteinExistence type="predicted"/>
<gene>
    <name evidence="2" type="ORF">DSLASN_35820</name>
</gene>
<dbReference type="Proteomes" id="UP001320148">
    <property type="component" value="Chromosome"/>
</dbReference>
<evidence type="ECO:0000256" key="1">
    <source>
        <dbReference type="SAM" id="Phobius"/>
    </source>
</evidence>
<dbReference type="PANTHER" id="PTHR35867">
    <property type="entry name" value="PROTEIN RSEC"/>
    <property type="match status" value="1"/>
</dbReference>
<dbReference type="PIRSF" id="PIRSF004923">
    <property type="entry name" value="RseC"/>
    <property type="match status" value="1"/>
</dbReference>
<accession>A0ABM7PK68</accession>
<sequence length="147" mass="15209">MRQEEGIVIKTASHDRAWVKTIRTSACEGCASKGSCHASGKTMEVCAINDAGAGVGDRVVVSIGTGTLLKMSLLAYIFPVFALMTGAGICNVLAPSLGVNPSLAAAIGGFGSLAVAFVVIRLFEGRIARGETYTPRITRVLPGPKLT</sequence>
<organism evidence="2 3">
    <name type="scientific">Desulfoluna limicola</name>
    <dbReference type="NCBI Taxonomy" id="2810562"/>
    <lineage>
        <taxon>Bacteria</taxon>
        <taxon>Pseudomonadati</taxon>
        <taxon>Thermodesulfobacteriota</taxon>
        <taxon>Desulfobacteria</taxon>
        <taxon>Desulfobacterales</taxon>
        <taxon>Desulfolunaceae</taxon>
        <taxon>Desulfoluna</taxon>
    </lineage>
</organism>
<keyword evidence="1" id="KW-1133">Transmembrane helix</keyword>
<evidence type="ECO:0008006" key="4">
    <source>
        <dbReference type="Google" id="ProtNLM"/>
    </source>
</evidence>
<evidence type="ECO:0000313" key="3">
    <source>
        <dbReference type="Proteomes" id="UP001320148"/>
    </source>
</evidence>
<dbReference type="Pfam" id="PF04246">
    <property type="entry name" value="RseC_MucC"/>
    <property type="match status" value="1"/>
</dbReference>
<dbReference type="PANTHER" id="PTHR35867:SF1">
    <property type="entry name" value="PROTEIN RSEC"/>
    <property type="match status" value="1"/>
</dbReference>
<feature type="transmembrane region" description="Helical" evidence="1">
    <location>
        <begin position="73"/>
        <end position="97"/>
    </location>
</feature>
<dbReference type="InterPro" id="IPR007359">
    <property type="entry name" value="SigmaE_reg_RseC_MucC"/>
</dbReference>
<reference evidence="2 3" key="1">
    <citation type="submission" date="2021-02" db="EMBL/GenBank/DDBJ databases">
        <title>Complete genome of Desulfoluna sp. strain ASN36.</title>
        <authorList>
            <person name="Takahashi A."/>
            <person name="Kojima H."/>
            <person name="Fukui M."/>
        </authorList>
    </citation>
    <scope>NUCLEOTIDE SEQUENCE [LARGE SCALE GENOMIC DNA]</scope>
    <source>
        <strain evidence="2 3">ASN36</strain>
    </source>
</reference>
<dbReference type="EMBL" id="AP024488">
    <property type="protein sequence ID" value="BCS97950.1"/>
    <property type="molecule type" value="Genomic_DNA"/>
</dbReference>
<keyword evidence="1" id="KW-0812">Transmembrane</keyword>
<keyword evidence="3" id="KW-1185">Reference proteome</keyword>
<name>A0ABM7PK68_9BACT</name>
<keyword evidence="1" id="KW-0472">Membrane</keyword>
<dbReference type="RefSeq" id="WP_236889360.1">
    <property type="nucleotide sequence ID" value="NZ_AP024488.1"/>
</dbReference>
<protein>
    <recommendedName>
        <fullName evidence="4">Positive regulator of sigma E, RseC/MucC</fullName>
    </recommendedName>
</protein>